<dbReference type="GO" id="GO:0008270">
    <property type="term" value="F:zinc ion binding"/>
    <property type="evidence" value="ECO:0007669"/>
    <property type="project" value="InterPro"/>
</dbReference>
<dbReference type="InterPro" id="IPR012314">
    <property type="entry name" value="Pept_M12B_GON-ADAMTSs"/>
</dbReference>
<evidence type="ECO:0000256" key="1">
    <source>
        <dbReference type="ARBA" id="ARBA00022723"/>
    </source>
</evidence>
<dbReference type="Proteomes" id="UP001153709">
    <property type="component" value="Chromosome 1"/>
</dbReference>
<evidence type="ECO:0000256" key="2">
    <source>
        <dbReference type="SAM" id="MobiDB-lite"/>
    </source>
</evidence>
<evidence type="ECO:0000259" key="3">
    <source>
        <dbReference type="PROSITE" id="PS51046"/>
    </source>
</evidence>
<feature type="domain" description="GON" evidence="3">
    <location>
        <begin position="1"/>
        <end position="109"/>
    </location>
</feature>
<name>A0A9N9X765_DIABA</name>
<feature type="region of interest" description="Disordered" evidence="2">
    <location>
        <begin position="50"/>
        <end position="69"/>
    </location>
</feature>
<evidence type="ECO:0000313" key="4">
    <source>
        <dbReference type="EMBL" id="CAG9827542.1"/>
    </source>
</evidence>
<keyword evidence="5" id="KW-1185">Reference proteome</keyword>
<accession>A0A9N9X765</accession>
<proteinExistence type="predicted"/>
<gene>
    <name evidence="4" type="ORF">DIABBA_LOCUS1531</name>
</gene>
<reference evidence="4" key="1">
    <citation type="submission" date="2022-01" db="EMBL/GenBank/DDBJ databases">
        <authorList>
            <person name="King R."/>
        </authorList>
    </citation>
    <scope>NUCLEOTIDE SEQUENCE</scope>
</reference>
<sequence length="109" mass="13023">MSKNNKRYLSLHELERLSENNFSEISDCEFGDLDAHPFYTNISYNNEYSSDCETQTKQQKDDNFTSQPRIQDEQLNLQINESESEIEDLNNMRYGKFSYREFTGKCYME</sequence>
<keyword evidence="1" id="KW-0479">Metal-binding</keyword>
<protein>
    <recommendedName>
        <fullName evidence="3">GON domain-containing protein</fullName>
    </recommendedName>
</protein>
<dbReference type="EMBL" id="OU898276">
    <property type="protein sequence ID" value="CAG9827542.1"/>
    <property type="molecule type" value="Genomic_DNA"/>
</dbReference>
<dbReference type="AlphaFoldDB" id="A0A9N9X765"/>
<dbReference type="PROSITE" id="PS51046">
    <property type="entry name" value="GON"/>
    <property type="match status" value="1"/>
</dbReference>
<dbReference type="GO" id="GO:0004222">
    <property type="term" value="F:metalloendopeptidase activity"/>
    <property type="evidence" value="ECO:0007669"/>
    <property type="project" value="InterPro"/>
</dbReference>
<organism evidence="4 5">
    <name type="scientific">Diabrotica balteata</name>
    <name type="common">Banded cucumber beetle</name>
    <dbReference type="NCBI Taxonomy" id="107213"/>
    <lineage>
        <taxon>Eukaryota</taxon>
        <taxon>Metazoa</taxon>
        <taxon>Ecdysozoa</taxon>
        <taxon>Arthropoda</taxon>
        <taxon>Hexapoda</taxon>
        <taxon>Insecta</taxon>
        <taxon>Pterygota</taxon>
        <taxon>Neoptera</taxon>
        <taxon>Endopterygota</taxon>
        <taxon>Coleoptera</taxon>
        <taxon>Polyphaga</taxon>
        <taxon>Cucujiformia</taxon>
        <taxon>Chrysomeloidea</taxon>
        <taxon>Chrysomelidae</taxon>
        <taxon>Galerucinae</taxon>
        <taxon>Diabroticina</taxon>
        <taxon>Diabroticites</taxon>
        <taxon>Diabrotica</taxon>
    </lineage>
</organism>
<evidence type="ECO:0000313" key="5">
    <source>
        <dbReference type="Proteomes" id="UP001153709"/>
    </source>
</evidence>